<accession>A0A9W7CGN7</accession>
<keyword evidence="4 6" id="KW-0505">Motor protein</keyword>
<keyword evidence="3 6" id="KW-0518">Myosin</keyword>
<dbReference type="GO" id="GO:0016459">
    <property type="term" value="C:myosin complex"/>
    <property type="evidence" value="ECO:0007669"/>
    <property type="project" value="UniProtKB-KW"/>
</dbReference>
<dbReference type="InterPro" id="IPR027417">
    <property type="entry name" value="P-loop_NTPase"/>
</dbReference>
<dbReference type="SMART" id="SM00242">
    <property type="entry name" value="MYSc"/>
    <property type="match status" value="1"/>
</dbReference>
<evidence type="ECO:0000256" key="3">
    <source>
        <dbReference type="ARBA" id="ARBA00023123"/>
    </source>
</evidence>
<dbReference type="PROSITE" id="PS51456">
    <property type="entry name" value="MYOSIN_MOTOR"/>
    <property type="match status" value="1"/>
</dbReference>
<proteinExistence type="inferred from homology"/>
<comment type="caution">
    <text evidence="9">The sequence shown here is derived from an EMBL/GenBank/DDBJ whole genome shotgun (WGS) entry which is preliminary data.</text>
</comment>
<evidence type="ECO:0000256" key="6">
    <source>
        <dbReference type="PROSITE-ProRule" id="PRU00782"/>
    </source>
</evidence>
<dbReference type="Gene3D" id="1.20.58.530">
    <property type="match status" value="1"/>
</dbReference>
<dbReference type="Gene3D" id="1.20.120.720">
    <property type="entry name" value="Myosin VI head, motor domain, U50 subdomain"/>
    <property type="match status" value="1"/>
</dbReference>
<dbReference type="InterPro" id="IPR036961">
    <property type="entry name" value="Kinesin_motor_dom_sf"/>
</dbReference>
<evidence type="ECO:0000256" key="4">
    <source>
        <dbReference type="ARBA" id="ARBA00023175"/>
    </source>
</evidence>
<dbReference type="GO" id="GO:0016020">
    <property type="term" value="C:membrane"/>
    <property type="evidence" value="ECO:0007669"/>
    <property type="project" value="TreeGrafter"/>
</dbReference>
<dbReference type="Gene3D" id="1.10.10.820">
    <property type="match status" value="1"/>
</dbReference>
<dbReference type="GO" id="GO:0051015">
    <property type="term" value="F:actin filament binding"/>
    <property type="evidence" value="ECO:0007669"/>
    <property type="project" value="TreeGrafter"/>
</dbReference>
<sequence length="1296" mass="147467">MSLYWIEDDVTAWAPAKHMKEEDTPEGKMHTLVKLDGKKKVISDKLLKDLETVEQLELDNILPNLIDLESFSEGIILHQCGERYKREKIYTFVGTILVAVNPFKRLDIYNEEVIAHYKAAAKTSETPEPHVFSISSAALENLVNDQLSQSVLISGESGAGKTETTKKILEYLAAVAGKDTRRTSSVNVADQILRSNPVLESFGNAKTGRNKNSSRFGKWMELNFTTGGKIKGCRIVNYLLEKSRLCFQLKNERNYHVFYMMITDEEAKSKYKLADASMYNYLNQSGCEVVDGRDDNEEYIDMMQAFNDLEFSAEHQDNIFRTLAGILNLGNVSFAENESKEDTMKVDNMSYLQTACDFLGIPADEVGTALCFKRMETRDGVIQIPLDNTKCKDQRDALGKEIYFQMFNSLVRKVNDTIFKGEGDPGKHGDPLTCGVLDIYGFELFEINSFEQLCINWCNEKLQYFFNSVIFQGEMAMYESEGVDCAKIVFADNLPCLDLIEKKTTGLMSMLDEELVVPNGSDEKYCQKCHNAHKDHKYYADDRKNKNDFIISHFAGPVVYRTDNFMEKNKDQLAPVLCEALEASKNQFISDIFGFAKAEATAPGGGSPSKGGAKKLTVSKKFKNNLDQLMTSLDATAPHFIRCVKSNSKQKPLEFESPLCLRQLKYAGLFEAIRIRKSGYAYRFSLEHFVRKYYLCCAAGQGLDEKAYAEAIMKEMQNKSNGEITADDWAVGTTKMFIKSRKPRMALEDIRNQALSTHVIKIQSFFRMGICKMRVWADKWAAMRKAKEELAKKRVEAEKKRAEMDKRKAAKEARLAEENKRKEEERLRLEKIKEEEMAKKRDELKAITVVQGVCRLYHAKRIAKKMKMIKLLSSAMTQRDSNLLEVAIKQATTSQNGQRSLATADRKIKNLSERARAVLGELYEEQDLKGEILLAIESHDLPELERVLEIAAARNMMNAPEALHAKSMLEELQKSWGAKERLEMLTFMGNINAVLENADELKAAIDNARDFNVSVDDIAKAERYYDKVKKLIPIRNKMRVAVEIASRKMILECVDERKEFCKFHGDDFCKEEATAMVNMLRMFSYERQLRGGEQIKAPPLSAEAEGGVAEDHGFDDCRLPTWAFAQFKTISEADDDKAKEYEILKIEKRLDGDFDKMNEVRRVFKWVVNFATWRHPDHEAQIEKKYGGGAENDNLVTGNSKHRSTLKKTAPPADKKGKQTKEELKSGSSQRDRSKLKSSVPKQRLNTKKKSSGYGAGATKTKAHAKTPKSDQKLKEMMKEYSAFYDTHRIPLDWCP</sequence>
<feature type="domain" description="Myosin motor" evidence="8">
    <location>
        <begin position="60"/>
        <end position="752"/>
    </location>
</feature>
<evidence type="ECO:0000256" key="7">
    <source>
        <dbReference type="SAM" id="MobiDB-lite"/>
    </source>
</evidence>
<reference evidence="10" key="1">
    <citation type="journal article" date="2023" name="Commun. Biol.">
        <title>Genome analysis of Parmales, the sister group of diatoms, reveals the evolutionary specialization of diatoms from phago-mixotrophs to photoautotrophs.</title>
        <authorList>
            <person name="Ban H."/>
            <person name="Sato S."/>
            <person name="Yoshikawa S."/>
            <person name="Yamada K."/>
            <person name="Nakamura Y."/>
            <person name="Ichinomiya M."/>
            <person name="Sato N."/>
            <person name="Blanc-Mathieu R."/>
            <person name="Endo H."/>
            <person name="Kuwata A."/>
            <person name="Ogata H."/>
        </authorList>
    </citation>
    <scope>NUCLEOTIDE SEQUENCE [LARGE SCALE GENOMIC DNA]</scope>
    <source>
        <strain evidence="10">NIES 3700</strain>
    </source>
</reference>
<feature type="compositionally biased region" description="Basic and acidic residues" evidence="7">
    <location>
        <begin position="1213"/>
        <end position="1235"/>
    </location>
</feature>
<comment type="similarity">
    <text evidence="6">Belongs to the TRAFAC class myosin-kinesin ATPase superfamily. Myosin family.</text>
</comment>
<dbReference type="OrthoDB" id="6108017at2759"/>
<dbReference type="Proteomes" id="UP001165122">
    <property type="component" value="Unassembled WGS sequence"/>
</dbReference>
<evidence type="ECO:0000256" key="5">
    <source>
        <dbReference type="ARBA" id="ARBA00023203"/>
    </source>
</evidence>
<dbReference type="GO" id="GO:0007015">
    <property type="term" value="P:actin filament organization"/>
    <property type="evidence" value="ECO:0007669"/>
    <property type="project" value="TreeGrafter"/>
</dbReference>
<dbReference type="PANTHER" id="PTHR13140">
    <property type="entry name" value="MYOSIN"/>
    <property type="match status" value="1"/>
</dbReference>
<evidence type="ECO:0000313" key="9">
    <source>
        <dbReference type="EMBL" id="GMI04291.1"/>
    </source>
</evidence>
<feature type="region of interest" description="Actin-binding" evidence="6">
    <location>
        <begin position="626"/>
        <end position="648"/>
    </location>
</feature>
<dbReference type="Gene3D" id="3.40.850.10">
    <property type="entry name" value="Kinesin motor domain"/>
    <property type="match status" value="1"/>
</dbReference>
<organism evidence="9 10">
    <name type="scientific">Triparma laevis f. longispina</name>
    <dbReference type="NCBI Taxonomy" id="1714387"/>
    <lineage>
        <taxon>Eukaryota</taxon>
        <taxon>Sar</taxon>
        <taxon>Stramenopiles</taxon>
        <taxon>Ochrophyta</taxon>
        <taxon>Bolidophyceae</taxon>
        <taxon>Parmales</taxon>
        <taxon>Triparmaceae</taxon>
        <taxon>Triparma</taxon>
    </lineage>
</organism>
<evidence type="ECO:0000259" key="8">
    <source>
        <dbReference type="PROSITE" id="PS51456"/>
    </source>
</evidence>
<name>A0A9W7CGN7_9STRA</name>
<dbReference type="PRINTS" id="PR00193">
    <property type="entry name" value="MYOSINHEAVY"/>
</dbReference>
<gene>
    <name evidence="9" type="ORF">TrLO_g11520</name>
</gene>
<dbReference type="GO" id="GO:0005737">
    <property type="term" value="C:cytoplasm"/>
    <property type="evidence" value="ECO:0007669"/>
    <property type="project" value="TreeGrafter"/>
</dbReference>
<keyword evidence="2 6" id="KW-0067">ATP-binding</keyword>
<keyword evidence="10" id="KW-1185">Reference proteome</keyword>
<dbReference type="PANTHER" id="PTHR13140:SF706">
    <property type="entry name" value="DILUTE CLASS UNCONVENTIONAL MYOSIN, ISOFORM C"/>
    <property type="match status" value="1"/>
</dbReference>
<feature type="binding site" evidence="6">
    <location>
        <begin position="155"/>
        <end position="162"/>
    </location>
    <ligand>
        <name>ATP</name>
        <dbReference type="ChEBI" id="CHEBI:30616"/>
    </ligand>
</feature>
<dbReference type="EMBL" id="BRXW01000071">
    <property type="protein sequence ID" value="GMI04291.1"/>
    <property type="molecule type" value="Genomic_DNA"/>
</dbReference>
<dbReference type="FunFam" id="1.10.10.820:FF:000001">
    <property type="entry name" value="Myosin heavy chain"/>
    <property type="match status" value="1"/>
</dbReference>
<dbReference type="CDD" id="cd00124">
    <property type="entry name" value="MYSc"/>
    <property type="match status" value="1"/>
</dbReference>
<dbReference type="Gene3D" id="1.20.5.4820">
    <property type="match status" value="1"/>
</dbReference>
<dbReference type="GO" id="GO:0005524">
    <property type="term" value="F:ATP binding"/>
    <property type="evidence" value="ECO:0007669"/>
    <property type="project" value="UniProtKB-UniRule"/>
</dbReference>
<evidence type="ECO:0000256" key="2">
    <source>
        <dbReference type="ARBA" id="ARBA00022840"/>
    </source>
</evidence>
<feature type="region of interest" description="Disordered" evidence="7">
    <location>
        <begin position="1184"/>
        <end position="1273"/>
    </location>
</feature>
<protein>
    <recommendedName>
        <fullName evidence="8">Myosin motor domain-containing protein</fullName>
    </recommendedName>
</protein>
<dbReference type="Pfam" id="PF00063">
    <property type="entry name" value="Myosin_head"/>
    <property type="match status" value="1"/>
</dbReference>
<keyword evidence="5 6" id="KW-0009">Actin-binding</keyword>
<evidence type="ECO:0000256" key="1">
    <source>
        <dbReference type="ARBA" id="ARBA00022741"/>
    </source>
</evidence>
<dbReference type="InterPro" id="IPR001609">
    <property type="entry name" value="Myosin_head_motor_dom-like"/>
</dbReference>
<evidence type="ECO:0000313" key="10">
    <source>
        <dbReference type="Proteomes" id="UP001165122"/>
    </source>
</evidence>
<dbReference type="GO" id="GO:0000146">
    <property type="term" value="F:microfilament motor activity"/>
    <property type="evidence" value="ECO:0007669"/>
    <property type="project" value="TreeGrafter"/>
</dbReference>
<feature type="region of interest" description="Disordered" evidence="7">
    <location>
        <begin position="801"/>
        <end position="822"/>
    </location>
</feature>
<keyword evidence="1 6" id="KW-0547">Nucleotide-binding</keyword>
<dbReference type="SUPFAM" id="SSF52540">
    <property type="entry name" value="P-loop containing nucleoside triphosphate hydrolases"/>
    <property type="match status" value="1"/>
</dbReference>